<dbReference type="Pfam" id="PF00226">
    <property type="entry name" value="DnaJ"/>
    <property type="match status" value="1"/>
</dbReference>
<evidence type="ECO:0000256" key="1">
    <source>
        <dbReference type="SAM" id="MobiDB-lite"/>
    </source>
</evidence>
<dbReference type="Proteomes" id="UP000636888">
    <property type="component" value="Unassembled WGS sequence"/>
</dbReference>
<protein>
    <submittedName>
        <fullName evidence="4">J domain-containing protein</fullName>
    </submittedName>
</protein>
<sequence length="272" mass="29079">MNHELEHCYRVLGLSSSASPRELRRAYRNLVRSWHPDLFTHNPREQAVAQERLKEINAAYHLIQEHLAAAGPAPVEPPPTAPPAPPPRPQAPPHRAPSPPRAAPPPSVPAVNIFPFFTAWENGLFLLLVAAVCYFVNARYPSLAAGAGHALRLLIVPLAFALLCNSRLGSHRWAWRMYVAATLVFSLWLLVDLLTFSAAVQNEAQTPGYYDSYGGGAGFRGPLADAPAPFSLPGQRSPGPMGPAAPLVPAPAAPLAPVEPAAPAAPMVAPAR</sequence>
<accession>A0A8J7M3D8</accession>
<dbReference type="InterPro" id="IPR050817">
    <property type="entry name" value="DjlA_DnaK_co-chaperone"/>
</dbReference>
<dbReference type="SUPFAM" id="SSF46565">
    <property type="entry name" value="Chaperone J-domain"/>
    <property type="match status" value="1"/>
</dbReference>
<dbReference type="PANTHER" id="PTHR24074">
    <property type="entry name" value="CO-CHAPERONE PROTEIN DJLA"/>
    <property type="match status" value="1"/>
</dbReference>
<reference evidence="4" key="1">
    <citation type="submission" date="2020-12" db="EMBL/GenBank/DDBJ databases">
        <title>Geomonas sp. Red875, isolated from river sediment.</title>
        <authorList>
            <person name="Xu Z."/>
            <person name="Zhang Z."/>
            <person name="Masuda Y."/>
            <person name="Itoh H."/>
            <person name="Senoo K."/>
        </authorList>
    </citation>
    <scope>NUCLEOTIDE SEQUENCE</scope>
    <source>
        <strain evidence="4">Red875</strain>
    </source>
</reference>
<keyword evidence="2" id="KW-0812">Transmembrane</keyword>
<dbReference type="AlphaFoldDB" id="A0A8J7M3D8"/>
<keyword evidence="2" id="KW-1133">Transmembrane helix</keyword>
<gene>
    <name evidence="4" type="ORF">JFN93_23065</name>
</gene>
<feature type="transmembrane region" description="Helical" evidence="2">
    <location>
        <begin position="143"/>
        <end position="163"/>
    </location>
</feature>
<keyword evidence="5" id="KW-1185">Reference proteome</keyword>
<feature type="transmembrane region" description="Helical" evidence="2">
    <location>
        <begin position="113"/>
        <end position="136"/>
    </location>
</feature>
<dbReference type="SMART" id="SM00271">
    <property type="entry name" value="DnaJ"/>
    <property type="match status" value="1"/>
</dbReference>
<comment type="caution">
    <text evidence="4">The sequence shown here is derived from an EMBL/GenBank/DDBJ whole genome shotgun (WGS) entry which is preliminary data.</text>
</comment>
<dbReference type="InterPro" id="IPR036869">
    <property type="entry name" value="J_dom_sf"/>
</dbReference>
<keyword evidence="2" id="KW-0472">Membrane</keyword>
<evidence type="ECO:0000313" key="4">
    <source>
        <dbReference type="EMBL" id="MBJ6727606.1"/>
    </source>
</evidence>
<dbReference type="EMBL" id="JAEMHM010000026">
    <property type="protein sequence ID" value="MBJ6727606.1"/>
    <property type="molecule type" value="Genomic_DNA"/>
</dbReference>
<proteinExistence type="predicted"/>
<dbReference type="PROSITE" id="PS50076">
    <property type="entry name" value="DNAJ_2"/>
    <property type="match status" value="1"/>
</dbReference>
<evidence type="ECO:0000313" key="5">
    <source>
        <dbReference type="Proteomes" id="UP000636888"/>
    </source>
</evidence>
<name>A0A8J7M3D8_9BACT</name>
<dbReference type="Gene3D" id="1.10.287.110">
    <property type="entry name" value="DnaJ domain"/>
    <property type="match status" value="1"/>
</dbReference>
<organism evidence="4 5">
    <name type="scientific">Geomesophilobacter sediminis</name>
    <dbReference type="NCBI Taxonomy" id="2798584"/>
    <lineage>
        <taxon>Bacteria</taxon>
        <taxon>Pseudomonadati</taxon>
        <taxon>Thermodesulfobacteriota</taxon>
        <taxon>Desulfuromonadia</taxon>
        <taxon>Geobacterales</taxon>
        <taxon>Geobacteraceae</taxon>
        <taxon>Geomesophilobacter</taxon>
    </lineage>
</organism>
<dbReference type="PRINTS" id="PR00625">
    <property type="entry name" value="JDOMAIN"/>
</dbReference>
<feature type="compositionally biased region" description="Pro residues" evidence="1">
    <location>
        <begin position="74"/>
        <end position="104"/>
    </location>
</feature>
<feature type="domain" description="J" evidence="3">
    <location>
        <begin position="7"/>
        <end position="68"/>
    </location>
</feature>
<evidence type="ECO:0000256" key="2">
    <source>
        <dbReference type="SAM" id="Phobius"/>
    </source>
</evidence>
<dbReference type="InterPro" id="IPR001623">
    <property type="entry name" value="DnaJ_domain"/>
</dbReference>
<evidence type="ECO:0000259" key="3">
    <source>
        <dbReference type="PROSITE" id="PS50076"/>
    </source>
</evidence>
<feature type="region of interest" description="Disordered" evidence="1">
    <location>
        <begin position="71"/>
        <end position="104"/>
    </location>
</feature>
<feature type="transmembrane region" description="Helical" evidence="2">
    <location>
        <begin position="175"/>
        <end position="196"/>
    </location>
</feature>
<dbReference type="CDD" id="cd06257">
    <property type="entry name" value="DnaJ"/>
    <property type="match status" value="1"/>
</dbReference>